<accession>A0ACC0T9J9</accession>
<evidence type="ECO:0000313" key="1">
    <source>
        <dbReference type="EMBL" id="KAI9398262.1"/>
    </source>
</evidence>
<organism evidence="1 2">
    <name type="scientific">Populus trichocarpa</name>
    <name type="common">Western balsam poplar</name>
    <name type="synonym">Populus balsamifera subsp. trichocarpa</name>
    <dbReference type="NCBI Taxonomy" id="3694"/>
    <lineage>
        <taxon>Eukaryota</taxon>
        <taxon>Viridiplantae</taxon>
        <taxon>Streptophyta</taxon>
        <taxon>Embryophyta</taxon>
        <taxon>Tracheophyta</taxon>
        <taxon>Spermatophyta</taxon>
        <taxon>Magnoliopsida</taxon>
        <taxon>eudicotyledons</taxon>
        <taxon>Gunneridae</taxon>
        <taxon>Pentapetalae</taxon>
        <taxon>rosids</taxon>
        <taxon>fabids</taxon>
        <taxon>Malpighiales</taxon>
        <taxon>Salicaceae</taxon>
        <taxon>Saliceae</taxon>
        <taxon>Populus</taxon>
    </lineage>
</organism>
<sequence>MRSCALSLLIHFFCELEINLYNGKNKNINSEAMLFGGAVPQQRGIALPFS</sequence>
<reference evidence="1 2" key="1">
    <citation type="journal article" date="2006" name="Science">
        <title>The genome of black cottonwood, Populus trichocarpa (Torr. &amp; Gray).</title>
        <authorList>
            <person name="Tuskan G.A."/>
            <person name="Difazio S."/>
            <person name="Jansson S."/>
            <person name="Bohlmann J."/>
            <person name="Grigoriev I."/>
            <person name="Hellsten U."/>
            <person name="Putnam N."/>
            <person name="Ralph S."/>
            <person name="Rombauts S."/>
            <person name="Salamov A."/>
            <person name="Schein J."/>
            <person name="Sterck L."/>
            <person name="Aerts A."/>
            <person name="Bhalerao R.R."/>
            <person name="Bhalerao R.P."/>
            <person name="Blaudez D."/>
            <person name="Boerjan W."/>
            <person name="Brun A."/>
            <person name="Brunner A."/>
            <person name="Busov V."/>
            <person name="Campbell M."/>
            <person name="Carlson J."/>
            <person name="Chalot M."/>
            <person name="Chapman J."/>
            <person name="Chen G.L."/>
            <person name="Cooper D."/>
            <person name="Coutinho P.M."/>
            <person name="Couturier J."/>
            <person name="Covert S."/>
            <person name="Cronk Q."/>
            <person name="Cunningham R."/>
            <person name="Davis J."/>
            <person name="Degroeve S."/>
            <person name="Dejardin A."/>
            <person name="Depamphilis C."/>
            <person name="Detter J."/>
            <person name="Dirks B."/>
            <person name="Dubchak I."/>
            <person name="Duplessis S."/>
            <person name="Ehlting J."/>
            <person name="Ellis B."/>
            <person name="Gendler K."/>
            <person name="Goodstein D."/>
            <person name="Gribskov M."/>
            <person name="Grimwood J."/>
            <person name="Groover A."/>
            <person name="Gunter L."/>
            <person name="Hamberger B."/>
            <person name="Heinze B."/>
            <person name="Helariutta Y."/>
            <person name="Henrissat B."/>
            <person name="Holligan D."/>
            <person name="Holt R."/>
            <person name="Huang W."/>
            <person name="Islam-Faridi N."/>
            <person name="Jones S."/>
            <person name="Jones-Rhoades M."/>
            <person name="Jorgensen R."/>
            <person name="Joshi C."/>
            <person name="Kangasjarvi J."/>
            <person name="Karlsson J."/>
            <person name="Kelleher C."/>
            <person name="Kirkpatrick R."/>
            <person name="Kirst M."/>
            <person name="Kohler A."/>
            <person name="Kalluri U."/>
            <person name="Larimer F."/>
            <person name="Leebens-Mack J."/>
            <person name="Leple J.C."/>
            <person name="Locascio P."/>
            <person name="Lou Y."/>
            <person name="Lucas S."/>
            <person name="Martin F."/>
            <person name="Montanini B."/>
            <person name="Napoli C."/>
            <person name="Nelson D.R."/>
            <person name="Nelson C."/>
            <person name="Nieminen K."/>
            <person name="Nilsson O."/>
            <person name="Pereda V."/>
            <person name="Peter G."/>
            <person name="Philippe R."/>
            <person name="Pilate G."/>
            <person name="Poliakov A."/>
            <person name="Razumovskaya J."/>
            <person name="Richardson P."/>
            <person name="Rinaldi C."/>
            <person name="Ritland K."/>
            <person name="Rouze P."/>
            <person name="Ryaboy D."/>
            <person name="Schmutz J."/>
            <person name="Schrader J."/>
            <person name="Segerman B."/>
            <person name="Shin H."/>
            <person name="Siddiqui A."/>
            <person name="Sterky F."/>
            <person name="Terry A."/>
            <person name="Tsai C.J."/>
            <person name="Uberbacher E."/>
            <person name="Unneberg P."/>
            <person name="Vahala J."/>
            <person name="Wall K."/>
            <person name="Wessler S."/>
            <person name="Yang G."/>
            <person name="Yin T."/>
            <person name="Douglas C."/>
            <person name="Marra M."/>
            <person name="Sandberg G."/>
            <person name="Van de Peer Y."/>
            <person name="Rokhsar D."/>
        </authorList>
    </citation>
    <scope>NUCLEOTIDE SEQUENCE [LARGE SCALE GENOMIC DNA]</scope>
    <source>
        <strain evidence="2">cv. Nisqually</strain>
    </source>
</reference>
<gene>
    <name evidence="1" type="ORF">POPTR_003G156650v4</name>
</gene>
<dbReference type="Proteomes" id="UP000006729">
    <property type="component" value="Chromosome 3"/>
</dbReference>
<proteinExistence type="predicted"/>
<evidence type="ECO:0000313" key="2">
    <source>
        <dbReference type="Proteomes" id="UP000006729"/>
    </source>
</evidence>
<keyword evidence="2" id="KW-1185">Reference proteome</keyword>
<protein>
    <submittedName>
        <fullName evidence="1">Uncharacterized protein</fullName>
    </submittedName>
</protein>
<name>A0ACC0T9J9_POPTR</name>
<comment type="caution">
    <text evidence="1">The sequence shown here is derived from an EMBL/GenBank/DDBJ whole genome shotgun (WGS) entry which is preliminary data.</text>
</comment>
<dbReference type="EMBL" id="CM009292">
    <property type="protein sequence ID" value="KAI9398262.1"/>
    <property type="molecule type" value="Genomic_DNA"/>
</dbReference>